<dbReference type="SUPFAM" id="SSF55073">
    <property type="entry name" value="Nucleotide cyclase"/>
    <property type="match status" value="1"/>
</dbReference>
<gene>
    <name evidence="2" type="primary">pleD</name>
    <name evidence="2" type="ORF">ERS852473_01915</name>
</gene>
<dbReference type="PROSITE" id="PS50887">
    <property type="entry name" value="GGDEF"/>
    <property type="match status" value="1"/>
</dbReference>
<dbReference type="NCBIfam" id="TIGR00254">
    <property type="entry name" value="GGDEF"/>
    <property type="match status" value="1"/>
</dbReference>
<dbReference type="Pfam" id="PF00990">
    <property type="entry name" value="GGDEF"/>
    <property type="match status" value="1"/>
</dbReference>
<dbReference type="EMBL" id="CYZR01000006">
    <property type="protein sequence ID" value="CUO10478.1"/>
    <property type="molecule type" value="Genomic_DNA"/>
</dbReference>
<feature type="domain" description="GGDEF" evidence="1">
    <location>
        <begin position="156"/>
        <end position="290"/>
    </location>
</feature>
<dbReference type="PANTHER" id="PTHR45138">
    <property type="entry name" value="REGULATORY COMPONENTS OF SENSORY TRANSDUCTION SYSTEM"/>
    <property type="match status" value="1"/>
</dbReference>
<reference evidence="2 3" key="1">
    <citation type="submission" date="2015-09" db="EMBL/GenBank/DDBJ databases">
        <authorList>
            <consortium name="Pathogen Informatics"/>
        </authorList>
    </citation>
    <scope>NUCLEOTIDE SEQUENCE [LARGE SCALE GENOMIC DNA]</scope>
    <source>
        <strain evidence="2 3">2789STDY5834858</strain>
    </source>
</reference>
<sequence>MVENIDSHIKSLFDFVRIVDPISNNIVDQECRNNNGIKCYKMWNNKGLCKNCIGARAYNYDDKSFVKIECSDENIYLVMAKVIKYKNRKYILETVKDITKSDVLEEITKMTNEQMKEEVDRMNMLVALDGLTECFNRRYITEKLPIEMTKAKKNKKDLSIMMMDIDFFKDINDKYGHLAGDYVLKRVVNIIKKNIRSSTDWIARYGGEEFIIVLNDTNNASAFLLAERIRLAIENTHFRYKDVTINVTVSIGVTSMSDKINNKQQLLEKVDKNLYKAKSMGRNMCILDEKSFSYK</sequence>
<dbReference type="Gene3D" id="3.30.70.270">
    <property type="match status" value="1"/>
</dbReference>
<comment type="caution">
    <text evidence="2">The sequence shown here is derived from an EMBL/GenBank/DDBJ whole genome shotgun (WGS) entry which is preliminary data.</text>
</comment>
<evidence type="ECO:0000313" key="3">
    <source>
        <dbReference type="Proteomes" id="UP000095488"/>
    </source>
</evidence>
<dbReference type="InterPro" id="IPR050469">
    <property type="entry name" value="Diguanylate_Cyclase"/>
</dbReference>
<dbReference type="InterPro" id="IPR000160">
    <property type="entry name" value="GGDEF_dom"/>
</dbReference>
<dbReference type="Proteomes" id="UP000095488">
    <property type="component" value="Unassembled WGS sequence"/>
</dbReference>
<dbReference type="CDD" id="cd01949">
    <property type="entry name" value="GGDEF"/>
    <property type="match status" value="1"/>
</dbReference>
<keyword evidence="3" id="KW-1185">Reference proteome</keyword>
<dbReference type="PANTHER" id="PTHR45138:SF9">
    <property type="entry name" value="DIGUANYLATE CYCLASE DGCM-RELATED"/>
    <property type="match status" value="1"/>
</dbReference>
<name>A0ABM9URR0_SARVE</name>
<evidence type="ECO:0000259" key="1">
    <source>
        <dbReference type="PROSITE" id="PS50887"/>
    </source>
</evidence>
<dbReference type="SMART" id="SM00267">
    <property type="entry name" value="GGDEF"/>
    <property type="match status" value="1"/>
</dbReference>
<protein>
    <submittedName>
        <fullName evidence="2">Stalked cell differentiation-controlling protein</fullName>
    </submittedName>
</protein>
<evidence type="ECO:0000313" key="2">
    <source>
        <dbReference type="EMBL" id="CUO10478.1"/>
    </source>
</evidence>
<organism evidence="2 3">
    <name type="scientific">Sarcina ventriculi</name>
    <name type="common">Clostridium ventriculi</name>
    <dbReference type="NCBI Taxonomy" id="1267"/>
    <lineage>
        <taxon>Bacteria</taxon>
        <taxon>Bacillati</taxon>
        <taxon>Bacillota</taxon>
        <taxon>Clostridia</taxon>
        <taxon>Eubacteriales</taxon>
        <taxon>Clostridiaceae</taxon>
        <taxon>Sarcina</taxon>
    </lineage>
</organism>
<dbReference type="InterPro" id="IPR043128">
    <property type="entry name" value="Rev_trsase/Diguanyl_cyclase"/>
</dbReference>
<accession>A0ABM9URR0</accession>
<proteinExistence type="predicted"/>
<dbReference type="InterPro" id="IPR029787">
    <property type="entry name" value="Nucleotide_cyclase"/>
</dbReference>
<dbReference type="RefSeq" id="WP_055259862.1">
    <property type="nucleotide sequence ID" value="NZ_BCMV01000051.1"/>
</dbReference>